<dbReference type="SUPFAM" id="SSF47240">
    <property type="entry name" value="Ferritin-like"/>
    <property type="match status" value="1"/>
</dbReference>
<dbReference type="InterPro" id="IPR012347">
    <property type="entry name" value="Ferritin-like"/>
</dbReference>
<dbReference type="InterPro" id="IPR008331">
    <property type="entry name" value="Ferritin_DPS_dom"/>
</dbReference>
<dbReference type="GO" id="GO:0008199">
    <property type="term" value="F:ferric iron binding"/>
    <property type="evidence" value="ECO:0007669"/>
    <property type="project" value="InterPro"/>
</dbReference>
<dbReference type="Pfam" id="PF00210">
    <property type="entry name" value="Ferritin"/>
    <property type="match status" value="1"/>
</dbReference>
<dbReference type="PRINTS" id="PR01346">
    <property type="entry name" value="HELNAPAPROT"/>
</dbReference>
<reference evidence="3 4" key="1">
    <citation type="journal article" date="2014" name="Proc. Natl. Acad. Sci. U.S.A.">
        <title>Thirty-thousand-year-old distant relative of giant icosahedral DNA viruses with a pandoravirus morphology.</title>
        <authorList>
            <person name="Legendre M."/>
            <person name="Bartoli J."/>
            <person name="Shmakova L."/>
            <person name="Jeudy S."/>
            <person name="Labadie K."/>
            <person name="Adrait A."/>
            <person name="Lescot M."/>
            <person name="Poirot O."/>
            <person name="Bertaux L."/>
            <person name="Bruley C."/>
            <person name="Coute Y."/>
            <person name="Rivkina E."/>
            <person name="Abergel C."/>
            <person name="Claverie J.M."/>
        </authorList>
    </citation>
    <scope>NUCLEOTIDE SEQUENCE [LARGE SCALE GENOMIC DNA]</scope>
    <source>
        <strain evidence="3">P1084-T</strain>
    </source>
</reference>
<proteinExistence type="inferred from homology"/>
<dbReference type="PANTHER" id="PTHR42932:SF3">
    <property type="entry name" value="DNA PROTECTION DURING STARVATION PROTEIN"/>
    <property type="match status" value="1"/>
</dbReference>
<gene>
    <name evidence="3" type="ORF">pv_365</name>
</gene>
<comment type="similarity">
    <text evidence="1">Belongs to the Dps family.</text>
</comment>
<dbReference type="Proteomes" id="UP000202176">
    <property type="component" value="Segment"/>
</dbReference>
<dbReference type="GO" id="GO:0003677">
    <property type="term" value="F:DNA binding"/>
    <property type="evidence" value="ECO:0007669"/>
    <property type="project" value="UniProtKB-KW"/>
</dbReference>
<evidence type="ECO:0000313" key="4">
    <source>
        <dbReference type="Proteomes" id="UP000202176"/>
    </source>
</evidence>
<evidence type="ECO:0000259" key="2">
    <source>
        <dbReference type="Pfam" id="PF00210"/>
    </source>
</evidence>
<feature type="domain" description="Ferritin/DPS" evidence="2">
    <location>
        <begin position="33"/>
        <end position="170"/>
    </location>
</feature>
<dbReference type="EMBL" id="KF740664">
    <property type="protein sequence ID" value="AHH01932.1"/>
    <property type="molecule type" value="Genomic_DNA"/>
</dbReference>
<dbReference type="CDD" id="cd01043">
    <property type="entry name" value="DPS"/>
    <property type="match status" value="1"/>
</dbReference>
<evidence type="ECO:0000313" key="3">
    <source>
        <dbReference type="EMBL" id="AHH01932.1"/>
    </source>
</evidence>
<dbReference type="GeneID" id="18266393"/>
<dbReference type="InterPro" id="IPR009078">
    <property type="entry name" value="Ferritin-like_SF"/>
</dbReference>
<dbReference type="Gene3D" id="1.20.1260.10">
    <property type="match status" value="1"/>
</dbReference>
<dbReference type="PIRSF" id="PIRSF005900">
    <property type="entry name" value="Dps"/>
    <property type="match status" value="1"/>
</dbReference>
<dbReference type="InterPro" id="IPR002177">
    <property type="entry name" value="DPS_DNA-bd"/>
</dbReference>
<name>W5S6G8_9VIRU</name>
<dbReference type="PANTHER" id="PTHR42932">
    <property type="entry name" value="GENERAL STRESS PROTEIN 20U"/>
    <property type="match status" value="1"/>
</dbReference>
<accession>W5S6G8</accession>
<sequence>METESEFSGRILDSIPPSFGLEASSIDSSRSSLEILLGIEYTLALKTQNFHWNVIGPNFDSLHELFGKQYTQLNLFIDRVAEQIRKYGVAAPASFREFISLNGEEGIEQDRGVLINQTLAIGKLHESNQYVVNYINSLDSSTFDLATQNLLGEILDFHMKNVWMLKAHLE</sequence>
<organism evidence="3 4">
    <name type="scientific">Pithovirus sibericum</name>
    <dbReference type="NCBI Taxonomy" id="1450746"/>
    <lineage>
        <taxon>Viruses</taxon>
        <taxon>Pithoviruses</taxon>
        <taxon>Orthopithovirinae</taxon>
        <taxon>Alphapithovirus</taxon>
        <taxon>Alphapithovirus sibericum</taxon>
    </lineage>
</organism>
<dbReference type="KEGG" id="vg:18266393"/>
<dbReference type="RefSeq" id="YP_009001267.1">
    <property type="nucleotide sequence ID" value="NC_023423.1"/>
</dbReference>
<keyword evidence="4" id="KW-1185">Reference proteome</keyword>
<evidence type="ECO:0000256" key="1">
    <source>
        <dbReference type="ARBA" id="ARBA00009497"/>
    </source>
</evidence>
<keyword evidence="3" id="KW-0238">DNA-binding</keyword>
<protein>
    <submittedName>
        <fullName evidence="3">DNA-binding ferritin-like protein</fullName>
    </submittedName>
</protein>